<feature type="transmembrane region" description="Helical" evidence="1">
    <location>
        <begin position="7"/>
        <end position="31"/>
    </location>
</feature>
<feature type="transmembrane region" description="Helical" evidence="1">
    <location>
        <begin position="252"/>
        <end position="269"/>
    </location>
</feature>
<feature type="transmembrane region" description="Helical" evidence="1">
    <location>
        <begin position="363"/>
        <end position="392"/>
    </location>
</feature>
<evidence type="ECO:0000313" key="2">
    <source>
        <dbReference type="EMBL" id="GGH41182.1"/>
    </source>
</evidence>
<protein>
    <submittedName>
        <fullName evidence="2">Uncharacterized protein</fullName>
    </submittedName>
</protein>
<comment type="caution">
    <text evidence="2">The sequence shown here is derived from an EMBL/GenBank/DDBJ whole genome shotgun (WGS) entry which is preliminary data.</text>
</comment>
<feature type="transmembrane region" description="Helical" evidence="1">
    <location>
        <begin position="177"/>
        <end position="196"/>
    </location>
</feature>
<evidence type="ECO:0000313" key="3">
    <source>
        <dbReference type="Proteomes" id="UP000657592"/>
    </source>
</evidence>
<feature type="transmembrane region" description="Helical" evidence="1">
    <location>
        <begin position="217"/>
        <end position="240"/>
    </location>
</feature>
<dbReference type="RefSeq" id="WP_188755520.1">
    <property type="nucleotide sequence ID" value="NZ_BMJY01000004.1"/>
</dbReference>
<evidence type="ECO:0000256" key="1">
    <source>
        <dbReference type="SAM" id="Phobius"/>
    </source>
</evidence>
<dbReference type="AlphaFoldDB" id="A0A917ML90"/>
<feature type="transmembrane region" description="Helical" evidence="1">
    <location>
        <begin position="37"/>
        <end position="60"/>
    </location>
</feature>
<reference evidence="2" key="2">
    <citation type="submission" date="2020-09" db="EMBL/GenBank/DDBJ databases">
        <authorList>
            <person name="Sun Q."/>
            <person name="Zhou Y."/>
        </authorList>
    </citation>
    <scope>NUCLEOTIDE SEQUENCE</scope>
    <source>
        <strain evidence="2">CGMCC 1.15794</strain>
    </source>
</reference>
<feature type="transmembrane region" description="Helical" evidence="1">
    <location>
        <begin position="110"/>
        <end position="127"/>
    </location>
</feature>
<sequence length="402" mass="41824">MRQIRDLFASLGDSGAGAAGSFLVGLVALRALDTHELALYALLFSAGTAAAVIPQQMAYLPRRIELNKSADRVRPRYGRDFAAAVPHNTIAVVLVIVSGAPLYSSVHQDVALGMIGGAILWVACLGYQDHIRSALHVTQHHHHAATVSVAKLTVCLLAFTVLVVWGHTLPPLVLSNLPFAVLGLSTLVSALLGVWLHRHTQPSEEAIKIRFVTSVRTAFGGFLLQGSGYVTNLIVALSLGSVALAQLEAARVAAQPVFVAASALSSYYLPPAIRLQHAGDRRGALRRVGIMISMQLAIGGMYAAIVPLIAGPLGTVATRTVDPGLASARAGAFAAQSTIAPLNQLNLAAGRYRLANVSTALSVAVSLGTLTACIGAVGVYAVPIAMGVGALTRGAILLATRR</sequence>
<organism evidence="2 3">
    <name type="scientific">Microbacterium album</name>
    <dbReference type="NCBI Taxonomy" id="2053191"/>
    <lineage>
        <taxon>Bacteria</taxon>
        <taxon>Bacillati</taxon>
        <taxon>Actinomycetota</taxon>
        <taxon>Actinomycetes</taxon>
        <taxon>Micrococcales</taxon>
        <taxon>Microbacteriaceae</taxon>
        <taxon>Microbacterium</taxon>
    </lineage>
</organism>
<keyword evidence="1" id="KW-1133">Transmembrane helix</keyword>
<name>A0A917ML90_9MICO</name>
<feature type="transmembrane region" description="Helical" evidence="1">
    <location>
        <begin position="290"/>
        <end position="310"/>
    </location>
</feature>
<keyword evidence="1" id="KW-0472">Membrane</keyword>
<dbReference type="EMBL" id="BMJY01000004">
    <property type="protein sequence ID" value="GGH41182.1"/>
    <property type="molecule type" value="Genomic_DNA"/>
</dbReference>
<proteinExistence type="predicted"/>
<keyword evidence="1" id="KW-0812">Transmembrane</keyword>
<gene>
    <name evidence="2" type="ORF">GCM10010921_13590</name>
</gene>
<feature type="transmembrane region" description="Helical" evidence="1">
    <location>
        <begin position="81"/>
        <end position="104"/>
    </location>
</feature>
<feature type="transmembrane region" description="Helical" evidence="1">
    <location>
        <begin position="148"/>
        <end position="165"/>
    </location>
</feature>
<accession>A0A917ML90</accession>
<reference evidence="2" key="1">
    <citation type="journal article" date="2014" name="Int. J. Syst. Evol. Microbiol.">
        <title>Complete genome sequence of Corynebacterium casei LMG S-19264T (=DSM 44701T), isolated from a smear-ripened cheese.</title>
        <authorList>
            <consortium name="US DOE Joint Genome Institute (JGI-PGF)"/>
            <person name="Walter F."/>
            <person name="Albersmeier A."/>
            <person name="Kalinowski J."/>
            <person name="Ruckert C."/>
        </authorList>
    </citation>
    <scope>NUCLEOTIDE SEQUENCE</scope>
    <source>
        <strain evidence="2">CGMCC 1.15794</strain>
    </source>
</reference>
<keyword evidence="3" id="KW-1185">Reference proteome</keyword>
<dbReference type="Proteomes" id="UP000657592">
    <property type="component" value="Unassembled WGS sequence"/>
</dbReference>